<evidence type="ECO:0000256" key="2">
    <source>
        <dbReference type="SAM" id="Phobius"/>
    </source>
</evidence>
<comment type="caution">
    <text evidence="3">The sequence shown here is derived from an EMBL/GenBank/DDBJ whole genome shotgun (WGS) entry which is preliminary data.</text>
</comment>
<evidence type="ECO:0000313" key="3">
    <source>
        <dbReference type="EMBL" id="HIY77830.1"/>
    </source>
</evidence>
<protein>
    <submittedName>
        <fullName evidence="3">ABC transporter permease</fullName>
    </submittedName>
</protein>
<feature type="transmembrane region" description="Helical" evidence="2">
    <location>
        <begin position="146"/>
        <end position="171"/>
    </location>
</feature>
<feature type="transmembrane region" description="Helical" evidence="2">
    <location>
        <begin position="63"/>
        <end position="82"/>
    </location>
</feature>
<sequence>METAKMDKMRKMQSKEKETRSSEPETAASCGENTALAPERAASLQEKNGAAEKKKGVYGVKIFNYKLVYLLLMVLVMSFAGFVVENLFRLLRDGVINSRRQILPFLFAYGIAVFVMYVAIGTPREMRLFKWSIFKKESKLSSASKYVCYFLVVFAFIFFGEMMFGTFVEWVSGVVLWDYTGIPLRFTKYTSIPTALGLAAGILIFMRFVFEPLMKKFEKMDESTAWIIDLSVGIPIVIDWLVMLILMLGFQFSENWWSITL</sequence>
<proteinExistence type="predicted"/>
<feature type="compositionally biased region" description="Basic and acidic residues" evidence="1">
    <location>
        <begin position="1"/>
        <end position="23"/>
    </location>
</feature>
<keyword evidence="2" id="KW-1133">Transmembrane helix</keyword>
<keyword evidence="2" id="KW-0812">Transmembrane</keyword>
<feature type="region of interest" description="Disordered" evidence="1">
    <location>
        <begin position="1"/>
        <end position="34"/>
    </location>
</feature>
<dbReference type="EMBL" id="DXCO01000019">
    <property type="protein sequence ID" value="HIY77830.1"/>
    <property type="molecule type" value="Genomic_DNA"/>
</dbReference>
<reference evidence="3" key="1">
    <citation type="journal article" date="2021" name="PeerJ">
        <title>Extensive microbial diversity within the chicken gut microbiome revealed by metagenomics and culture.</title>
        <authorList>
            <person name="Gilroy R."/>
            <person name="Ravi A."/>
            <person name="Getino M."/>
            <person name="Pursley I."/>
            <person name="Horton D.L."/>
            <person name="Alikhan N.F."/>
            <person name="Baker D."/>
            <person name="Gharbi K."/>
            <person name="Hall N."/>
            <person name="Watson M."/>
            <person name="Adriaenssens E.M."/>
            <person name="Foster-Nyarko E."/>
            <person name="Jarju S."/>
            <person name="Secka A."/>
            <person name="Antonio M."/>
            <person name="Oren A."/>
            <person name="Chaudhuri R.R."/>
            <person name="La Ragione R."/>
            <person name="Hildebrand F."/>
            <person name="Pallen M.J."/>
        </authorList>
    </citation>
    <scope>NUCLEOTIDE SEQUENCE</scope>
    <source>
        <strain evidence="3">CHK199-9574</strain>
    </source>
</reference>
<dbReference type="InterPro" id="IPR010540">
    <property type="entry name" value="CmpB_TMEM229"/>
</dbReference>
<feature type="transmembrane region" description="Helical" evidence="2">
    <location>
        <begin position="230"/>
        <end position="252"/>
    </location>
</feature>
<accession>A0A9D1Z7Z0</accession>
<dbReference type="AlphaFoldDB" id="A0A9D1Z7Z0"/>
<organism evidence="3 4">
    <name type="scientific">Candidatus Borkfalkia excrementavium</name>
    <dbReference type="NCBI Taxonomy" id="2838505"/>
    <lineage>
        <taxon>Bacteria</taxon>
        <taxon>Bacillati</taxon>
        <taxon>Bacillota</taxon>
        <taxon>Clostridia</taxon>
        <taxon>Christensenellales</taxon>
        <taxon>Christensenellaceae</taxon>
        <taxon>Candidatus Borkfalkia</taxon>
    </lineage>
</organism>
<dbReference type="Pfam" id="PF06541">
    <property type="entry name" value="ABC_trans_CmpB"/>
    <property type="match status" value="1"/>
</dbReference>
<keyword evidence="2" id="KW-0472">Membrane</keyword>
<evidence type="ECO:0000313" key="4">
    <source>
        <dbReference type="Proteomes" id="UP000824135"/>
    </source>
</evidence>
<dbReference type="Proteomes" id="UP000824135">
    <property type="component" value="Unassembled WGS sequence"/>
</dbReference>
<feature type="transmembrane region" description="Helical" evidence="2">
    <location>
        <begin position="102"/>
        <end position="120"/>
    </location>
</feature>
<evidence type="ECO:0000256" key="1">
    <source>
        <dbReference type="SAM" id="MobiDB-lite"/>
    </source>
</evidence>
<feature type="transmembrane region" description="Helical" evidence="2">
    <location>
        <begin position="191"/>
        <end position="210"/>
    </location>
</feature>
<name>A0A9D1Z7Z0_9FIRM</name>
<gene>
    <name evidence="3" type="ORF">H9728_02185</name>
</gene>
<reference evidence="3" key="2">
    <citation type="submission" date="2021-04" db="EMBL/GenBank/DDBJ databases">
        <authorList>
            <person name="Gilroy R."/>
        </authorList>
    </citation>
    <scope>NUCLEOTIDE SEQUENCE</scope>
    <source>
        <strain evidence="3">CHK199-9574</strain>
    </source>
</reference>